<dbReference type="AlphaFoldDB" id="A0A2C9V8M8"/>
<accession>A0A2C9V8M8</accession>
<dbReference type="FunFam" id="1.25.40.10:FF:000090">
    <property type="entry name" value="Pentatricopeptide repeat-containing protein, chloroplastic"/>
    <property type="match status" value="1"/>
</dbReference>
<dbReference type="EMBL" id="CM004395">
    <property type="protein sequence ID" value="OAY41069.1"/>
    <property type="molecule type" value="Genomic_DNA"/>
</dbReference>
<evidence type="ECO:0000256" key="2">
    <source>
        <dbReference type="PROSITE-ProRule" id="PRU00708"/>
    </source>
</evidence>
<sequence length="658" mass="73344">MRIVSNTLDGQVHHFLSSSAGIDSALYARFLQHFTDHRLPLQAKQLHAQLILSSVTPSNYLASKLITLYAKTNHLRYARHVFDQISYKNTFSYNAMLISYSFCNRHADALKLFSSLACSSSVNASPDNVSITSLLKSLSSLLFIDVKLGKEVHGFGLRRAFDADVYVENALITFYSTCDELVLARKVFDRVRKRDVVTWNSMIAGYSQGGFYEECKRLYKEMVEFSGFKPNGITMGSVLQACGQTMDLVFGMEVHRFIVDNQVEMDLSLCNTLIGFYAKCGSLDYARELFELMSERDEVTYGAIISGFMLHGYVDQSLDLFRGMKTHLLSTWNAVISGLVQNKQYQRALDLTREMLVLGFRPNAVTLSSILPTFSYFSSLKGGKEMHAYAVKYGYDGNIYVATATVDMYAKLGYLGGAQRVFGQSKGRSLIIWTAIISAYAIHGDANMTLGLFHEMLNSGMQPDLVTFTAVLTACAHCGMVDEALEIFEAMFNKYGVLPLVEHYACVVGALSRAGRLSEAKDFVSKMPIKPSASVWGALLHGASVAGDVELGEFICDHLLEIEPENTGTYVIMANLYSQAGRWKEADEVKERMNKLGLKKLVGNSWIETSKGIQSFISMDKSSEDAEGIYVILKGLVGMMREKREVVQYELDEESIYG</sequence>
<dbReference type="Pfam" id="PF20431">
    <property type="entry name" value="E_motif"/>
    <property type="match status" value="1"/>
</dbReference>
<dbReference type="NCBIfam" id="TIGR00756">
    <property type="entry name" value="PPR"/>
    <property type="match status" value="5"/>
</dbReference>
<dbReference type="Proteomes" id="UP000091857">
    <property type="component" value="Chromosome 9"/>
</dbReference>
<dbReference type="SUPFAM" id="SSF48452">
    <property type="entry name" value="TPR-like"/>
    <property type="match status" value="1"/>
</dbReference>
<dbReference type="Gramene" id="Manes.09G071700.1.v8.1">
    <property type="protein sequence ID" value="Manes.09G071700.1.v8.1.CDS.1"/>
    <property type="gene ID" value="Manes.09G071700.v8.1"/>
</dbReference>
<dbReference type="GO" id="GO:0009451">
    <property type="term" value="P:RNA modification"/>
    <property type="evidence" value="ECO:0007669"/>
    <property type="project" value="InterPro"/>
</dbReference>
<protein>
    <recommendedName>
        <fullName evidence="5">Pentacotripeptide-repeat region of PRORP domain-containing protein</fullName>
    </recommendedName>
</protein>
<name>A0A2C9V8M8_MANES</name>
<feature type="repeat" description="PPR" evidence="2">
    <location>
        <begin position="429"/>
        <end position="463"/>
    </location>
</feature>
<dbReference type="Gene3D" id="1.25.40.10">
    <property type="entry name" value="Tetratricopeptide repeat domain"/>
    <property type="match status" value="5"/>
</dbReference>
<proteinExistence type="predicted"/>
<evidence type="ECO:0000256" key="1">
    <source>
        <dbReference type="ARBA" id="ARBA00022737"/>
    </source>
</evidence>
<dbReference type="Pfam" id="PF01535">
    <property type="entry name" value="PPR"/>
    <property type="match status" value="4"/>
</dbReference>
<dbReference type="OrthoDB" id="185373at2759"/>
<dbReference type="PANTHER" id="PTHR47926">
    <property type="entry name" value="PENTATRICOPEPTIDE REPEAT-CONTAINING PROTEIN"/>
    <property type="match status" value="1"/>
</dbReference>
<dbReference type="GO" id="GO:0003723">
    <property type="term" value="F:RNA binding"/>
    <property type="evidence" value="ECO:0007669"/>
    <property type="project" value="InterPro"/>
</dbReference>
<keyword evidence="1" id="KW-0677">Repeat</keyword>
<feature type="repeat" description="PPR" evidence="2">
    <location>
        <begin position="195"/>
        <end position="230"/>
    </location>
</feature>
<evidence type="ECO:0008006" key="5">
    <source>
        <dbReference type="Google" id="ProtNLM"/>
    </source>
</evidence>
<reference evidence="4" key="1">
    <citation type="journal article" date="2016" name="Nat. Biotechnol.">
        <title>Sequencing wild and cultivated cassava and related species reveals extensive interspecific hybridization and genetic diversity.</title>
        <authorList>
            <person name="Bredeson J.V."/>
            <person name="Lyons J.B."/>
            <person name="Prochnik S.E."/>
            <person name="Wu G.A."/>
            <person name="Ha C.M."/>
            <person name="Edsinger-Gonzales E."/>
            <person name="Grimwood J."/>
            <person name="Schmutz J."/>
            <person name="Rabbi I.Y."/>
            <person name="Egesi C."/>
            <person name="Nauluvula P."/>
            <person name="Lebot V."/>
            <person name="Ndunguru J."/>
            <person name="Mkamilo G."/>
            <person name="Bart R.S."/>
            <person name="Setter T.L."/>
            <person name="Gleadow R.M."/>
            <person name="Kulakow P."/>
            <person name="Ferguson M.E."/>
            <person name="Rounsley S."/>
            <person name="Rokhsar D.S."/>
        </authorList>
    </citation>
    <scope>NUCLEOTIDE SEQUENCE [LARGE SCALE GENOMIC DNA]</scope>
    <source>
        <strain evidence="4">cv. AM560-2</strain>
    </source>
</reference>
<feature type="repeat" description="PPR" evidence="2">
    <location>
        <begin position="566"/>
        <end position="600"/>
    </location>
</feature>
<dbReference type="InterPro" id="IPR046960">
    <property type="entry name" value="PPR_At4g14850-like_plant"/>
</dbReference>
<feature type="repeat" description="PPR" evidence="2">
    <location>
        <begin position="266"/>
        <end position="300"/>
    </location>
</feature>
<keyword evidence="4" id="KW-1185">Reference proteome</keyword>
<dbReference type="Pfam" id="PF13041">
    <property type="entry name" value="PPR_2"/>
    <property type="match status" value="3"/>
</dbReference>
<feature type="repeat" description="PPR" evidence="2">
    <location>
        <begin position="464"/>
        <end position="499"/>
    </location>
</feature>
<gene>
    <name evidence="3" type="ORF">MANES_09G071700v8</name>
</gene>
<dbReference type="InterPro" id="IPR011990">
    <property type="entry name" value="TPR-like_helical_dom_sf"/>
</dbReference>
<dbReference type="InterPro" id="IPR002885">
    <property type="entry name" value="PPR_rpt"/>
</dbReference>
<dbReference type="FunFam" id="1.25.40.10:FF:000344">
    <property type="entry name" value="Pentatricopeptide repeat-containing protein"/>
    <property type="match status" value="1"/>
</dbReference>
<feature type="repeat" description="PPR" evidence="2">
    <location>
        <begin position="328"/>
        <end position="362"/>
    </location>
</feature>
<dbReference type="PROSITE" id="PS51375">
    <property type="entry name" value="PPR"/>
    <property type="match status" value="6"/>
</dbReference>
<comment type="caution">
    <text evidence="3">The sequence shown here is derived from an EMBL/GenBank/DDBJ whole genome shotgun (WGS) entry which is preliminary data.</text>
</comment>
<dbReference type="OMA" id="YTSREMY"/>
<dbReference type="PANTHER" id="PTHR47926:SF472">
    <property type="entry name" value="REPEAT (PPR) SUPERFAMILY PROTEIN, PUTATIVE-RELATED"/>
    <property type="match status" value="1"/>
</dbReference>
<evidence type="ECO:0000313" key="4">
    <source>
        <dbReference type="Proteomes" id="UP000091857"/>
    </source>
</evidence>
<dbReference type="InterPro" id="IPR046848">
    <property type="entry name" value="E_motif"/>
</dbReference>
<organism evidence="3 4">
    <name type="scientific">Manihot esculenta</name>
    <name type="common">Cassava</name>
    <name type="synonym">Jatropha manihot</name>
    <dbReference type="NCBI Taxonomy" id="3983"/>
    <lineage>
        <taxon>Eukaryota</taxon>
        <taxon>Viridiplantae</taxon>
        <taxon>Streptophyta</taxon>
        <taxon>Embryophyta</taxon>
        <taxon>Tracheophyta</taxon>
        <taxon>Spermatophyta</taxon>
        <taxon>Magnoliopsida</taxon>
        <taxon>eudicotyledons</taxon>
        <taxon>Gunneridae</taxon>
        <taxon>Pentapetalae</taxon>
        <taxon>rosids</taxon>
        <taxon>fabids</taxon>
        <taxon>Malpighiales</taxon>
        <taxon>Euphorbiaceae</taxon>
        <taxon>Crotonoideae</taxon>
        <taxon>Manihoteae</taxon>
        <taxon>Manihot</taxon>
    </lineage>
</organism>
<dbReference type="STRING" id="3983.A0A2C9V8M8"/>
<evidence type="ECO:0000313" key="3">
    <source>
        <dbReference type="EMBL" id="OAY41069.1"/>
    </source>
</evidence>